<name>A0A1Z5JEM7_FISSO</name>
<dbReference type="GO" id="GO:0000009">
    <property type="term" value="F:alpha-1,6-mannosyltransferase activity"/>
    <property type="evidence" value="ECO:0007669"/>
    <property type="project" value="InterPro"/>
</dbReference>
<evidence type="ECO:0000256" key="8">
    <source>
        <dbReference type="ARBA" id="ARBA00022824"/>
    </source>
</evidence>
<feature type="transmembrane region" description="Helical" evidence="11">
    <location>
        <begin position="168"/>
        <end position="188"/>
    </location>
</feature>
<evidence type="ECO:0000313" key="13">
    <source>
        <dbReference type="Proteomes" id="UP000198406"/>
    </source>
</evidence>
<dbReference type="PANTHER" id="PTHR12468">
    <property type="entry name" value="GPI MANNOSYLTRANSFERASE 2"/>
    <property type="match status" value="1"/>
</dbReference>
<comment type="pathway">
    <text evidence="2 11">Glycolipid biosynthesis; glycosylphosphatidylinositol-anchor biosynthesis.</text>
</comment>
<dbReference type="GO" id="GO:0031501">
    <property type="term" value="C:mannosyltransferase complex"/>
    <property type="evidence" value="ECO:0007669"/>
    <property type="project" value="TreeGrafter"/>
</dbReference>
<organism evidence="12 13">
    <name type="scientific">Fistulifera solaris</name>
    <name type="common">Oleaginous diatom</name>
    <dbReference type="NCBI Taxonomy" id="1519565"/>
    <lineage>
        <taxon>Eukaryota</taxon>
        <taxon>Sar</taxon>
        <taxon>Stramenopiles</taxon>
        <taxon>Ochrophyta</taxon>
        <taxon>Bacillariophyta</taxon>
        <taxon>Bacillariophyceae</taxon>
        <taxon>Bacillariophycidae</taxon>
        <taxon>Naviculales</taxon>
        <taxon>Naviculaceae</taxon>
        <taxon>Fistulifera</taxon>
    </lineage>
</organism>
<keyword evidence="5 11" id="KW-0328">Glycosyltransferase</keyword>
<comment type="function">
    <text evidence="11">Mannosyltransferase involved in glycosylphosphatidylinositol-anchor biosynthesis.</text>
</comment>
<dbReference type="InParanoid" id="A0A1Z5JEM7"/>
<feature type="transmembrane region" description="Helical" evidence="11">
    <location>
        <begin position="553"/>
        <end position="572"/>
    </location>
</feature>
<comment type="subcellular location">
    <subcellularLocation>
        <location evidence="1 11">Endoplasmic reticulum membrane</location>
        <topology evidence="1 11">Multi-pass membrane protein</topology>
    </subcellularLocation>
</comment>
<feature type="transmembrane region" description="Helical" evidence="11">
    <location>
        <begin position="319"/>
        <end position="346"/>
    </location>
</feature>
<evidence type="ECO:0000256" key="7">
    <source>
        <dbReference type="ARBA" id="ARBA00022692"/>
    </source>
</evidence>
<keyword evidence="7 11" id="KW-0812">Transmembrane</keyword>
<dbReference type="Pfam" id="PF04188">
    <property type="entry name" value="Mannosyl_trans2"/>
    <property type="match status" value="1"/>
</dbReference>
<accession>A0A1Z5JEM7</accession>
<evidence type="ECO:0000256" key="9">
    <source>
        <dbReference type="ARBA" id="ARBA00022989"/>
    </source>
</evidence>
<evidence type="ECO:0000256" key="5">
    <source>
        <dbReference type="ARBA" id="ARBA00022676"/>
    </source>
</evidence>
<dbReference type="GO" id="GO:0005789">
    <property type="term" value="C:endoplasmic reticulum membrane"/>
    <property type="evidence" value="ECO:0007669"/>
    <property type="project" value="UniProtKB-SubCell"/>
</dbReference>
<dbReference type="Proteomes" id="UP000198406">
    <property type="component" value="Unassembled WGS sequence"/>
</dbReference>
<dbReference type="EC" id="2.4.1.-" evidence="11"/>
<reference evidence="12 13" key="1">
    <citation type="journal article" date="2015" name="Plant Cell">
        <title>Oil accumulation by the oleaginous diatom Fistulifera solaris as revealed by the genome and transcriptome.</title>
        <authorList>
            <person name="Tanaka T."/>
            <person name="Maeda Y."/>
            <person name="Veluchamy A."/>
            <person name="Tanaka M."/>
            <person name="Abida H."/>
            <person name="Marechal E."/>
            <person name="Bowler C."/>
            <person name="Muto M."/>
            <person name="Sunaga Y."/>
            <person name="Tanaka M."/>
            <person name="Yoshino T."/>
            <person name="Taniguchi T."/>
            <person name="Fukuda Y."/>
            <person name="Nemoto M."/>
            <person name="Matsumoto M."/>
            <person name="Wong P.S."/>
            <person name="Aburatani S."/>
            <person name="Fujibuchi W."/>
        </authorList>
    </citation>
    <scope>NUCLEOTIDE SEQUENCE [LARGE SCALE GENOMIC DNA]</scope>
    <source>
        <strain evidence="12 13">JPCC DA0580</strain>
    </source>
</reference>
<keyword evidence="9 11" id="KW-1133">Transmembrane helix</keyword>
<proteinExistence type="inferred from homology"/>
<evidence type="ECO:0000256" key="6">
    <source>
        <dbReference type="ARBA" id="ARBA00022679"/>
    </source>
</evidence>
<dbReference type="OrthoDB" id="10252502at2759"/>
<dbReference type="AlphaFoldDB" id="A0A1Z5JEM7"/>
<dbReference type="UniPathway" id="UPA00196"/>
<dbReference type="GO" id="GO:0006506">
    <property type="term" value="P:GPI anchor biosynthetic process"/>
    <property type="evidence" value="ECO:0007669"/>
    <property type="project" value="UniProtKB-UniPathway"/>
</dbReference>
<evidence type="ECO:0000313" key="12">
    <source>
        <dbReference type="EMBL" id="GAX12342.1"/>
    </source>
</evidence>
<keyword evidence="10 11" id="KW-0472">Membrane</keyword>
<evidence type="ECO:0000256" key="1">
    <source>
        <dbReference type="ARBA" id="ARBA00004477"/>
    </source>
</evidence>
<keyword evidence="13" id="KW-1185">Reference proteome</keyword>
<dbReference type="InterPro" id="IPR007315">
    <property type="entry name" value="PIG-V/Gpi18"/>
</dbReference>
<feature type="transmembrane region" description="Helical" evidence="11">
    <location>
        <begin position="29"/>
        <end position="52"/>
    </location>
</feature>
<keyword evidence="6 11" id="KW-0808">Transferase</keyword>
<dbReference type="EMBL" id="BDSP01000050">
    <property type="protein sequence ID" value="GAX12342.1"/>
    <property type="molecule type" value="Genomic_DNA"/>
</dbReference>
<evidence type="ECO:0000256" key="4">
    <source>
        <dbReference type="ARBA" id="ARBA00022502"/>
    </source>
</evidence>
<protein>
    <recommendedName>
        <fullName evidence="11">GPI mannosyltransferase 2</fullName>
        <ecNumber evidence="11">2.4.1.-</ecNumber>
    </recommendedName>
</protein>
<keyword evidence="4 11" id="KW-0337">GPI-anchor biosynthesis</keyword>
<evidence type="ECO:0000256" key="2">
    <source>
        <dbReference type="ARBA" id="ARBA00004687"/>
    </source>
</evidence>
<feature type="transmembrane region" description="Helical" evidence="11">
    <location>
        <begin position="502"/>
        <end position="521"/>
    </location>
</feature>
<sequence length="575" mass="65924">MSLRRTRLKRKGLAERFLTFSNQCNRQKIFCTAIIWRLIVWLAMSLSCAIIPNHNPGNDVLQFPLEGPQLIYDQHTNARWIDWETCSLPFRNIESQKSVLTKASVSFPVFLLQSKIYPFLLKPLTRWDAARFLRLAYEPQSRKPQLDECDEDEECLLHRFADSEQTHAFFPLFPTMIRVTATILTYLVPRFLLPSTCTSLMVFSAVCLNTICFLMVTMDLYAMTKDLLLFHYRMQEKYKEKTILSLSDCETWARRVALLFVCNPANVFFGTAYSEALCAALLCHGCRWALQMVLSNAASSPNGIVPSTTWWTMLGATPFWWLAALTRSNSTLYGGFLLLYGAGLVLRKRRGRWIWWRRSLVACYILLLIVFVAYGSMGWHNFRGYSMHCVEFTGVRPAWCEQGPWFNLYGHVQKKYWNVGFLRYFQIKQIPNFLLAGPILMLSALATSTWIQTSWTLLSDNQKSVPNRTILWIVDALQTFGGEQRPTAPLLTPGDVLQGSPYLLGFYAVLAASTLLGLTIAHVQISTRLICSSCPALYWFLVGALNKRFGDAIIGYFLLYNILGVIMHPNWLPWT</sequence>
<dbReference type="GO" id="GO:0004376">
    <property type="term" value="F:GPI mannosyltransferase activity"/>
    <property type="evidence" value="ECO:0007669"/>
    <property type="project" value="InterPro"/>
</dbReference>
<feature type="transmembrane region" description="Helical" evidence="11">
    <location>
        <begin position="200"/>
        <end position="223"/>
    </location>
</feature>
<feature type="transmembrane region" description="Helical" evidence="11">
    <location>
        <begin position="527"/>
        <end position="546"/>
    </location>
</feature>
<keyword evidence="8 11" id="KW-0256">Endoplasmic reticulum</keyword>
<comment type="caution">
    <text evidence="12">The sequence shown here is derived from an EMBL/GenBank/DDBJ whole genome shotgun (WGS) entry which is preliminary data.</text>
</comment>
<dbReference type="PANTHER" id="PTHR12468:SF2">
    <property type="entry name" value="GPI MANNOSYLTRANSFERASE 2"/>
    <property type="match status" value="1"/>
</dbReference>
<gene>
    <name evidence="12" type="ORF">FisN_1Hh275</name>
</gene>
<evidence type="ECO:0000256" key="10">
    <source>
        <dbReference type="ARBA" id="ARBA00023136"/>
    </source>
</evidence>
<evidence type="ECO:0000256" key="11">
    <source>
        <dbReference type="RuleBase" id="RU363112"/>
    </source>
</evidence>
<feature type="transmembrane region" description="Helical" evidence="11">
    <location>
        <begin position="358"/>
        <end position="377"/>
    </location>
</feature>
<evidence type="ECO:0000256" key="3">
    <source>
        <dbReference type="ARBA" id="ARBA00008698"/>
    </source>
</evidence>
<comment type="similarity">
    <text evidence="3 11">Belongs to the PIGV family.</text>
</comment>